<proteinExistence type="predicted"/>
<evidence type="ECO:0000256" key="1">
    <source>
        <dbReference type="SAM" id="Phobius"/>
    </source>
</evidence>
<keyword evidence="1" id="KW-1133">Transmembrane helix</keyword>
<organism evidence="2 3">
    <name type="scientific">Pleuronectes platessa</name>
    <name type="common">European plaice</name>
    <dbReference type="NCBI Taxonomy" id="8262"/>
    <lineage>
        <taxon>Eukaryota</taxon>
        <taxon>Metazoa</taxon>
        <taxon>Chordata</taxon>
        <taxon>Craniata</taxon>
        <taxon>Vertebrata</taxon>
        <taxon>Euteleostomi</taxon>
        <taxon>Actinopterygii</taxon>
        <taxon>Neopterygii</taxon>
        <taxon>Teleostei</taxon>
        <taxon>Neoteleostei</taxon>
        <taxon>Acanthomorphata</taxon>
        <taxon>Carangaria</taxon>
        <taxon>Pleuronectiformes</taxon>
        <taxon>Pleuronectoidei</taxon>
        <taxon>Pleuronectidae</taxon>
        <taxon>Pleuronectes</taxon>
    </lineage>
</organism>
<dbReference type="PANTHER" id="PTHR34488:SF1">
    <property type="entry name" value="SI:CH211-245H14.1-RELATED"/>
    <property type="match status" value="1"/>
</dbReference>
<evidence type="ECO:0000313" key="2">
    <source>
        <dbReference type="EMBL" id="CAB1434985.1"/>
    </source>
</evidence>
<accession>A0A9N7YS86</accession>
<comment type="caution">
    <text evidence="2">The sequence shown here is derived from an EMBL/GenBank/DDBJ whole genome shotgun (WGS) entry which is preliminary data.</text>
</comment>
<dbReference type="Proteomes" id="UP001153269">
    <property type="component" value="Unassembled WGS sequence"/>
</dbReference>
<keyword evidence="3" id="KW-1185">Reference proteome</keyword>
<dbReference type="PANTHER" id="PTHR34488">
    <property type="entry name" value="SI:CH211-245H14.1-RELATED"/>
    <property type="match status" value="1"/>
</dbReference>
<gene>
    <name evidence="2" type="ORF">PLEPLA_LOCUS23084</name>
</gene>
<sequence>MHRYNTDYPPLRDMPQIIAASWRMFCVILGGITNNTHVEFVKMIKSYGHTEVMDPEGCDYCLLFCPITSRVGTDVELALRKIPGNKPTILVVMYHTFNINHVVPESSRLTEDPRVHLTVSCLFYEQNLLNSAYNVKAKNEIMEFLGLSQNLLSNRRNPLSIRRCDRKHLIFLGVGLLVFFIVLLIILTNIN</sequence>
<keyword evidence="1" id="KW-0472">Membrane</keyword>
<name>A0A9N7YS86_PLEPL</name>
<feature type="transmembrane region" description="Helical" evidence="1">
    <location>
        <begin position="169"/>
        <end position="190"/>
    </location>
</feature>
<dbReference type="AlphaFoldDB" id="A0A9N7YS86"/>
<keyword evidence="1" id="KW-0812">Transmembrane</keyword>
<reference evidence="2" key="1">
    <citation type="submission" date="2020-03" db="EMBL/GenBank/DDBJ databases">
        <authorList>
            <person name="Weist P."/>
        </authorList>
    </citation>
    <scope>NUCLEOTIDE SEQUENCE</scope>
</reference>
<dbReference type="EMBL" id="CADEAL010001719">
    <property type="protein sequence ID" value="CAB1434985.1"/>
    <property type="molecule type" value="Genomic_DNA"/>
</dbReference>
<evidence type="ECO:0000313" key="3">
    <source>
        <dbReference type="Proteomes" id="UP001153269"/>
    </source>
</evidence>
<protein>
    <submittedName>
        <fullName evidence="2">Uncharacterized protein</fullName>
    </submittedName>
</protein>